<gene>
    <name evidence="4" type="ORF">GCM10010253_57650</name>
</gene>
<dbReference type="InterPro" id="IPR013108">
    <property type="entry name" value="Amidohydro_3"/>
</dbReference>
<dbReference type="SUPFAM" id="SSF51338">
    <property type="entry name" value="Composite domain of metallo-dependent hydrolases"/>
    <property type="match status" value="1"/>
</dbReference>
<reference evidence="5" key="1">
    <citation type="journal article" date="2019" name="Int. J. Syst. Evol. Microbiol.">
        <title>The Global Catalogue of Microorganisms (GCM) 10K type strain sequencing project: providing services to taxonomists for standard genome sequencing and annotation.</title>
        <authorList>
            <consortium name="The Broad Institute Genomics Platform"/>
            <consortium name="The Broad Institute Genome Sequencing Center for Infectious Disease"/>
            <person name="Wu L."/>
            <person name="Ma J."/>
        </authorList>
    </citation>
    <scope>NUCLEOTIDE SEQUENCE [LARGE SCALE GENOMIC DNA]</scope>
    <source>
        <strain evidence="5">JCM 4350</strain>
    </source>
</reference>
<feature type="domain" description="Amidohydrolase 3" evidence="3">
    <location>
        <begin position="186"/>
        <end position="459"/>
    </location>
</feature>
<evidence type="ECO:0000256" key="1">
    <source>
        <dbReference type="SAM" id="MobiDB-lite"/>
    </source>
</evidence>
<name>A0ABQ2TM95_STRBA</name>
<sequence length="467" mass="48829">MHADSTASATAGLSRRSMLAKAAAVAGTAATLSASAASGAQAAEAGPGATAATATGPSAADRITEQPDRTGGHARATVFTNVRPYGAQHPVDLTVVDGLVTAGPAPRGAKVVDCGGRIALPTLVDAHIHPDKTAWGEPWVTRNPASTIAEYTAEDVKLYHALRTPLKKRAERLMGHAVAQGTRAMRAHVDVAPAYDLVGVEGVGSARRALRHALDVEIVAFPQHGVVRTPGTKELLEEAARTGAIDRVGGIDPIGFDEALDEQLDIVFGIADRHGVGVDIHLHERAATGVESLRAIIARTKALSLQGKVTVSHVFCVPGLPERELDRLAAELADAGISLTTVAPSSDLVLPIDRLREHGVEVGLGSDGVRDSWSPFGNADMLHRSHLLAWVRDARLDEELEAAFRAGADGGARLLGLPEADLKPGSPADFLLVRGECLPQVVVDLPQREMVVRGGRIVARDGELAGH</sequence>
<feature type="chain" id="PRO_5045512189" evidence="2">
    <location>
        <begin position="43"/>
        <end position="467"/>
    </location>
</feature>
<dbReference type="PANTHER" id="PTHR32027:SF9">
    <property type="entry name" value="BLL3847 PROTEIN"/>
    <property type="match status" value="1"/>
</dbReference>
<dbReference type="NCBIfam" id="NF004636">
    <property type="entry name" value="PRK05985.1"/>
    <property type="match status" value="1"/>
</dbReference>
<feature type="compositionally biased region" description="Low complexity" evidence="1">
    <location>
        <begin position="48"/>
        <end position="60"/>
    </location>
</feature>
<organism evidence="4 5">
    <name type="scientific">Streptomyces badius</name>
    <dbReference type="NCBI Taxonomy" id="1941"/>
    <lineage>
        <taxon>Bacteria</taxon>
        <taxon>Bacillati</taxon>
        <taxon>Actinomycetota</taxon>
        <taxon>Actinomycetes</taxon>
        <taxon>Kitasatosporales</taxon>
        <taxon>Streptomycetaceae</taxon>
        <taxon>Streptomyces</taxon>
    </lineage>
</organism>
<dbReference type="Pfam" id="PF07969">
    <property type="entry name" value="Amidohydro_3"/>
    <property type="match status" value="1"/>
</dbReference>
<keyword evidence="2" id="KW-0732">Signal</keyword>
<accession>A0ABQ2TM95</accession>
<comment type="caution">
    <text evidence="4">The sequence shown here is derived from an EMBL/GenBank/DDBJ whole genome shotgun (WGS) entry which is preliminary data.</text>
</comment>
<dbReference type="EMBL" id="BMSZ01000019">
    <property type="protein sequence ID" value="GGS75218.1"/>
    <property type="molecule type" value="Genomic_DNA"/>
</dbReference>
<protein>
    <submittedName>
        <fullName evidence="4">Cytosine deaminase</fullName>
    </submittedName>
</protein>
<feature type="region of interest" description="Disordered" evidence="1">
    <location>
        <begin position="48"/>
        <end position="72"/>
    </location>
</feature>
<dbReference type="PANTHER" id="PTHR32027">
    <property type="entry name" value="CYTOSINE DEAMINASE"/>
    <property type="match status" value="1"/>
</dbReference>
<feature type="signal peptide" evidence="2">
    <location>
        <begin position="1"/>
        <end position="42"/>
    </location>
</feature>
<dbReference type="CDD" id="cd01293">
    <property type="entry name" value="Bact_CD"/>
    <property type="match status" value="1"/>
</dbReference>
<dbReference type="RefSeq" id="WP_199889449.1">
    <property type="nucleotide sequence ID" value="NZ_BMSZ01000019.1"/>
</dbReference>
<evidence type="ECO:0000256" key="2">
    <source>
        <dbReference type="SAM" id="SignalP"/>
    </source>
</evidence>
<feature type="compositionally biased region" description="Basic and acidic residues" evidence="1">
    <location>
        <begin position="62"/>
        <end position="71"/>
    </location>
</feature>
<dbReference type="Proteomes" id="UP000659767">
    <property type="component" value="Unassembled WGS sequence"/>
</dbReference>
<proteinExistence type="predicted"/>
<dbReference type="InterPro" id="IPR032466">
    <property type="entry name" value="Metal_Hydrolase"/>
</dbReference>
<dbReference type="InterPro" id="IPR052349">
    <property type="entry name" value="Metallo-hydrolase_Enzymes"/>
</dbReference>
<keyword evidence="5" id="KW-1185">Reference proteome</keyword>
<dbReference type="InterPro" id="IPR006311">
    <property type="entry name" value="TAT_signal"/>
</dbReference>
<evidence type="ECO:0000259" key="3">
    <source>
        <dbReference type="Pfam" id="PF07969"/>
    </source>
</evidence>
<dbReference type="InterPro" id="IPR011059">
    <property type="entry name" value="Metal-dep_hydrolase_composite"/>
</dbReference>
<evidence type="ECO:0000313" key="5">
    <source>
        <dbReference type="Proteomes" id="UP000659767"/>
    </source>
</evidence>
<dbReference type="PROSITE" id="PS51318">
    <property type="entry name" value="TAT"/>
    <property type="match status" value="1"/>
</dbReference>
<dbReference type="SUPFAM" id="SSF51556">
    <property type="entry name" value="Metallo-dependent hydrolases"/>
    <property type="match status" value="1"/>
</dbReference>
<dbReference type="Gene3D" id="3.20.20.140">
    <property type="entry name" value="Metal-dependent hydrolases"/>
    <property type="match status" value="1"/>
</dbReference>
<evidence type="ECO:0000313" key="4">
    <source>
        <dbReference type="EMBL" id="GGS75218.1"/>
    </source>
</evidence>
<dbReference type="Gene3D" id="2.30.40.10">
    <property type="entry name" value="Urease, subunit C, domain 1"/>
    <property type="match status" value="1"/>
</dbReference>